<name>A0A1B1BPQ2_9MICO</name>
<sequence precursor="true">MQRRTKTGPAWVAGLLVVGVAVALSGCAAGTANPHIGAVLGTPREAEDAWPVDTEDLDIDLDSSRLVGTLDHVDYFVASYSDADTDDGVCLLLSGPDGHFVAACSPSESGMSMFGIGVGSARVSADTVTYPASAGWVQLTDFLLVNPGASAP</sequence>
<keyword evidence="2" id="KW-1185">Reference proteome</keyword>
<accession>A0A1B1BPQ2</accession>
<protein>
    <recommendedName>
        <fullName evidence="3">Lipoprotein</fullName>
    </recommendedName>
</protein>
<dbReference type="EMBL" id="CP016282">
    <property type="protein sequence ID" value="ANP74650.1"/>
    <property type="molecule type" value="Genomic_DNA"/>
</dbReference>
<dbReference type="KEGG" id="cart:PA27867_3733"/>
<dbReference type="Proteomes" id="UP000092582">
    <property type="component" value="Chromosome 1"/>
</dbReference>
<gene>
    <name evidence="1" type="ORF">PA27867_3733</name>
</gene>
<dbReference type="OrthoDB" id="4952992at2"/>
<reference evidence="1 2" key="1">
    <citation type="submission" date="2016-06" db="EMBL/GenBank/DDBJ databases">
        <title>Genome sequencing of Cryobacterium arcticum PAMC 27867.</title>
        <authorList>
            <person name="Lee J."/>
            <person name="Kim O.-S."/>
        </authorList>
    </citation>
    <scope>NUCLEOTIDE SEQUENCE [LARGE SCALE GENOMIC DNA]</scope>
    <source>
        <strain evidence="1 2">PAMC 27867</strain>
    </source>
</reference>
<evidence type="ECO:0000313" key="2">
    <source>
        <dbReference type="Proteomes" id="UP000092582"/>
    </source>
</evidence>
<dbReference type="RefSeq" id="WP_157109299.1">
    <property type="nucleotide sequence ID" value="NZ_CP016282.1"/>
</dbReference>
<proteinExistence type="predicted"/>
<dbReference type="AlphaFoldDB" id="A0A1B1BPQ2"/>
<dbReference type="PROSITE" id="PS51257">
    <property type="entry name" value="PROKAR_LIPOPROTEIN"/>
    <property type="match status" value="1"/>
</dbReference>
<evidence type="ECO:0000313" key="1">
    <source>
        <dbReference type="EMBL" id="ANP74650.1"/>
    </source>
</evidence>
<evidence type="ECO:0008006" key="3">
    <source>
        <dbReference type="Google" id="ProtNLM"/>
    </source>
</evidence>
<organism evidence="1 2">
    <name type="scientific">Cryobacterium arcticum</name>
    <dbReference type="NCBI Taxonomy" id="670052"/>
    <lineage>
        <taxon>Bacteria</taxon>
        <taxon>Bacillati</taxon>
        <taxon>Actinomycetota</taxon>
        <taxon>Actinomycetes</taxon>
        <taxon>Micrococcales</taxon>
        <taxon>Microbacteriaceae</taxon>
        <taxon>Cryobacterium</taxon>
    </lineage>
</organism>